<feature type="compositionally biased region" description="Low complexity" evidence="1">
    <location>
        <begin position="281"/>
        <end position="293"/>
    </location>
</feature>
<accession>A0AAN6QGR9</accession>
<comment type="caution">
    <text evidence="2">The sequence shown here is derived from an EMBL/GenBank/DDBJ whole genome shotgun (WGS) entry which is preliminary data.</text>
</comment>
<gene>
    <name evidence="2" type="ORF">N656DRAFT_311106</name>
</gene>
<feature type="compositionally biased region" description="Basic residues" evidence="1">
    <location>
        <begin position="294"/>
        <end position="303"/>
    </location>
</feature>
<feature type="region of interest" description="Disordered" evidence="1">
    <location>
        <begin position="275"/>
        <end position="354"/>
    </location>
</feature>
<dbReference type="RefSeq" id="XP_064667528.1">
    <property type="nucleotide sequence ID" value="XM_064809200.1"/>
</dbReference>
<sequence length="647" mass="71525">MDHADKMKQNMDILGPKGLKSISMGELLDSVDRNCPQEVRKVRLLEISVMWLHERLMTVDVSTEVALTREAVSWYNALKAASIDDDAIAEAINDWRLSQDTHDLDSARRLSFANQLHNLMAAKATPSRRDSKTADPEREYGNMHPDRLRLSQNGLPATELDDDEPGEIIETSSPQWEGSVRPRIDRQDQPPDLSFLTGSNRLVLGETTNGHINDEGLDSTAPSATRTPHIDYVCMRCKIPGHTRENCPTRFDPAFDRNDADNAYLSRARDGRWSRFGELSGGSRRSQSPSSHISSKRQKKRRRRDYELSNYLSDRSYRGRNSNTNHYREGSPSESVRRTSRYPPAGEHAKKKVRRVTSLGDSFVEIINNKDPKGAPLSQEDEYEDYVRATPLVEHAGSGLDNEEMIADIDETSVLEKIHNCADGVEDFDIALDEMIKTESGKTDLLLLVKDFELLPSHGPSIINLFKGATEIWVRPKTVRPRPCEYFDVPAEGQQRIREQGASAQLAGRAVAGEKGVEGHNRPKAVDAELGFAGNTHYLQALANDKDVAMTYPAIAAVTERPAFGDSFIMATSSLQLDDSFLEYDIGGTGDDLSDPGAADPDTPGFSKPHTFGCIAVEGTEALPAAVQGGSAVQTVAEGNGSEIEQY</sequence>
<reference evidence="2" key="2">
    <citation type="submission" date="2023-05" db="EMBL/GenBank/DDBJ databases">
        <authorList>
            <consortium name="Lawrence Berkeley National Laboratory"/>
            <person name="Steindorff A."/>
            <person name="Hensen N."/>
            <person name="Bonometti L."/>
            <person name="Westerberg I."/>
            <person name="Brannstrom I.O."/>
            <person name="Guillou S."/>
            <person name="Cros-Aarteil S."/>
            <person name="Calhoun S."/>
            <person name="Haridas S."/>
            <person name="Kuo A."/>
            <person name="Mondo S."/>
            <person name="Pangilinan J."/>
            <person name="Riley R."/>
            <person name="Labutti K."/>
            <person name="Andreopoulos B."/>
            <person name="Lipzen A."/>
            <person name="Chen C."/>
            <person name="Yanf M."/>
            <person name="Daum C."/>
            <person name="Ng V."/>
            <person name="Clum A."/>
            <person name="Ohm R."/>
            <person name="Martin F."/>
            <person name="Silar P."/>
            <person name="Natvig D."/>
            <person name="Lalanne C."/>
            <person name="Gautier V."/>
            <person name="Ament-Velasquez S.L."/>
            <person name="Kruys A."/>
            <person name="Hutchinson M.I."/>
            <person name="Powell A.J."/>
            <person name="Barry K."/>
            <person name="Miller A.N."/>
            <person name="Grigoriev I.V."/>
            <person name="Debuchy R."/>
            <person name="Gladieux P."/>
            <person name="Thoren M.H."/>
            <person name="Johannesson H."/>
        </authorList>
    </citation>
    <scope>NUCLEOTIDE SEQUENCE</scope>
    <source>
        <strain evidence="2">CBS 508.74</strain>
    </source>
</reference>
<evidence type="ECO:0008006" key="4">
    <source>
        <dbReference type="Google" id="ProtNLM"/>
    </source>
</evidence>
<feature type="compositionally biased region" description="Basic and acidic residues" evidence="1">
    <location>
        <begin position="326"/>
        <end position="337"/>
    </location>
</feature>
<evidence type="ECO:0000313" key="2">
    <source>
        <dbReference type="EMBL" id="KAK4109958.1"/>
    </source>
</evidence>
<organism evidence="2 3">
    <name type="scientific">Canariomyces notabilis</name>
    <dbReference type="NCBI Taxonomy" id="2074819"/>
    <lineage>
        <taxon>Eukaryota</taxon>
        <taxon>Fungi</taxon>
        <taxon>Dikarya</taxon>
        <taxon>Ascomycota</taxon>
        <taxon>Pezizomycotina</taxon>
        <taxon>Sordariomycetes</taxon>
        <taxon>Sordariomycetidae</taxon>
        <taxon>Sordariales</taxon>
        <taxon>Chaetomiaceae</taxon>
        <taxon>Canariomyces</taxon>
    </lineage>
</organism>
<protein>
    <recommendedName>
        <fullName evidence="4">CCHC-type domain-containing protein</fullName>
    </recommendedName>
</protein>
<evidence type="ECO:0000256" key="1">
    <source>
        <dbReference type="SAM" id="MobiDB-lite"/>
    </source>
</evidence>
<evidence type="ECO:0000313" key="3">
    <source>
        <dbReference type="Proteomes" id="UP001302812"/>
    </source>
</evidence>
<dbReference type="EMBL" id="MU853353">
    <property type="protein sequence ID" value="KAK4109958.1"/>
    <property type="molecule type" value="Genomic_DNA"/>
</dbReference>
<proteinExistence type="predicted"/>
<dbReference type="Proteomes" id="UP001302812">
    <property type="component" value="Unassembled WGS sequence"/>
</dbReference>
<feature type="region of interest" description="Disordered" evidence="1">
    <location>
        <begin position="122"/>
        <end position="197"/>
    </location>
</feature>
<reference evidence="2" key="1">
    <citation type="journal article" date="2023" name="Mol. Phylogenet. Evol.">
        <title>Genome-scale phylogeny and comparative genomics of the fungal order Sordariales.</title>
        <authorList>
            <person name="Hensen N."/>
            <person name="Bonometti L."/>
            <person name="Westerberg I."/>
            <person name="Brannstrom I.O."/>
            <person name="Guillou S."/>
            <person name="Cros-Aarteil S."/>
            <person name="Calhoun S."/>
            <person name="Haridas S."/>
            <person name="Kuo A."/>
            <person name="Mondo S."/>
            <person name="Pangilinan J."/>
            <person name="Riley R."/>
            <person name="LaButti K."/>
            <person name="Andreopoulos B."/>
            <person name="Lipzen A."/>
            <person name="Chen C."/>
            <person name="Yan M."/>
            <person name="Daum C."/>
            <person name="Ng V."/>
            <person name="Clum A."/>
            <person name="Steindorff A."/>
            <person name="Ohm R.A."/>
            <person name="Martin F."/>
            <person name="Silar P."/>
            <person name="Natvig D.O."/>
            <person name="Lalanne C."/>
            <person name="Gautier V."/>
            <person name="Ament-Velasquez S.L."/>
            <person name="Kruys A."/>
            <person name="Hutchinson M.I."/>
            <person name="Powell A.J."/>
            <person name="Barry K."/>
            <person name="Miller A.N."/>
            <person name="Grigoriev I.V."/>
            <person name="Debuchy R."/>
            <person name="Gladieux P."/>
            <person name="Hiltunen Thoren M."/>
            <person name="Johannesson H."/>
        </authorList>
    </citation>
    <scope>NUCLEOTIDE SEQUENCE</scope>
    <source>
        <strain evidence="2">CBS 508.74</strain>
    </source>
</reference>
<feature type="compositionally biased region" description="Basic and acidic residues" evidence="1">
    <location>
        <begin position="180"/>
        <end position="189"/>
    </location>
</feature>
<keyword evidence="3" id="KW-1185">Reference proteome</keyword>
<feature type="compositionally biased region" description="Basic and acidic residues" evidence="1">
    <location>
        <begin position="127"/>
        <end position="149"/>
    </location>
</feature>
<dbReference type="GeneID" id="89933323"/>
<name>A0AAN6QGR9_9PEZI</name>
<dbReference type="AlphaFoldDB" id="A0AAN6QGR9"/>